<proteinExistence type="predicted"/>
<organism evidence="1 2">
    <name type="scientific">Ferrimonas lipolytica</name>
    <dbReference type="NCBI Taxonomy" id="2724191"/>
    <lineage>
        <taxon>Bacteria</taxon>
        <taxon>Pseudomonadati</taxon>
        <taxon>Pseudomonadota</taxon>
        <taxon>Gammaproteobacteria</taxon>
        <taxon>Alteromonadales</taxon>
        <taxon>Ferrimonadaceae</taxon>
        <taxon>Ferrimonas</taxon>
    </lineage>
</organism>
<dbReference type="KEGG" id="fes:HER31_14885"/>
<keyword evidence="2" id="KW-1185">Reference proteome</keyword>
<name>A0A6H1UHG8_9GAMM</name>
<protein>
    <submittedName>
        <fullName evidence="1">Uncharacterized protein</fullName>
    </submittedName>
</protein>
<dbReference type="AlphaFoldDB" id="A0A6H1UHG8"/>
<dbReference type="RefSeq" id="WP_168661677.1">
    <property type="nucleotide sequence ID" value="NZ_CP051180.1"/>
</dbReference>
<evidence type="ECO:0000313" key="2">
    <source>
        <dbReference type="Proteomes" id="UP000501602"/>
    </source>
</evidence>
<reference evidence="1 2" key="1">
    <citation type="submission" date="2020-04" db="EMBL/GenBank/DDBJ databases">
        <title>Ferrimonas sp. S7 isolated from sea water.</title>
        <authorList>
            <person name="Bae S.S."/>
            <person name="Baek K."/>
        </authorList>
    </citation>
    <scope>NUCLEOTIDE SEQUENCE [LARGE SCALE GENOMIC DNA]</scope>
    <source>
        <strain evidence="1 2">S7</strain>
    </source>
</reference>
<evidence type="ECO:0000313" key="1">
    <source>
        <dbReference type="EMBL" id="QIZ78069.1"/>
    </source>
</evidence>
<dbReference type="Proteomes" id="UP000501602">
    <property type="component" value="Chromosome"/>
</dbReference>
<accession>A0A6H1UHG8</accession>
<gene>
    <name evidence="1" type="ORF">HER31_14885</name>
</gene>
<dbReference type="EMBL" id="CP051180">
    <property type="protein sequence ID" value="QIZ78069.1"/>
    <property type="molecule type" value="Genomic_DNA"/>
</dbReference>
<sequence>MINRNIQRSTKKIALDYVAIISKFEQSIPQTFESLESVKIAFYPNCDFTVQNISDGLTELRNTWIAESFSNPNIPKSDEIETLVNVLITQGNTLIQFSLPDDTLLPTLCVQPVESRAGANSISADGGVVVLSNGVEASSISLTKGFIGGEVPDVSRMTDGDVACVVDAPVGSIRTLPEHHYSVGVDVPDAAVSQVIVSGLDRAFKVTSPEYVVSSSDPVDSDGKPAGTIVFVV</sequence>